<keyword evidence="2 5" id="KW-0812">Transmembrane</keyword>
<keyword evidence="4 5" id="KW-0472">Membrane</keyword>
<keyword evidence="3 5" id="KW-1133">Transmembrane helix</keyword>
<evidence type="ECO:0000256" key="4">
    <source>
        <dbReference type="ARBA" id="ARBA00023136"/>
    </source>
</evidence>
<evidence type="ECO:0000256" key="1">
    <source>
        <dbReference type="ARBA" id="ARBA00004141"/>
    </source>
</evidence>
<evidence type="ECO:0000313" key="7">
    <source>
        <dbReference type="Proteomes" id="UP000178417"/>
    </source>
</evidence>
<dbReference type="Pfam" id="PF02535">
    <property type="entry name" value="Zip"/>
    <property type="match status" value="2"/>
</dbReference>
<dbReference type="InterPro" id="IPR003689">
    <property type="entry name" value="ZIP"/>
</dbReference>
<feature type="transmembrane region" description="Helical" evidence="5">
    <location>
        <begin position="67"/>
        <end position="85"/>
    </location>
</feature>
<feature type="transmembrane region" description="Helical" evidence="5">
    <location>
        <begin position="6"/>
        <end position="26"/>
    </location>
</feature>
<evidence type="ECO:0000313" key="6">
    <source>
        <dbReference type="EMBL" id="OGC21839.1"/>
    </source>
</evidence>
<proteinExistence type="predicted"/>
<evidence type="ECO:0008006" key="8">
    <source>
        <dbReference type="Google" id="ProtNLM"/>
    </source>
</evidence>
<gene>
    <name evidence="6" type="ORF">A2310_00965</name>
</gene>
<feature type="transmembrane region" description="Helical" evidence="5">
    <location>
        <begin position="190"/>
        <end position="211"/>
    </location>
</feature>
<accession>A0A1F4SN67</accession>
<evidence type="ECO:0000256" key="5">
    <source>
        <dbReference type="SAM" id="Phobius"/>
    </source>
</evidence>
<organism evidence="6 7">
    <name type="scientific">candidate division WOR-1 bacterium RIFOXYB2_FULL_37_13</name>
    <dbReference type="NCBI Taxonomy" id="1802579"/>
    <lineage>
        <taxon>Bacteria</taxon>
        <taxon>Bacillati</taxon>
        <taxon>Saganbacteria</taxon>
    </lineage>
</organism>
<feature type="transmembrane region" description="Helical" evidence="5">
    <location>
        <begin position="163"/>
        <end position="184"/>
    </location>
</feature>
<dbReference type="PANTHER" id="PTHR16950:SF16">
    <property type="entry name" value="ZINC TRANSPORTER ZIP13"/>
    <property type="match status" value="1"/>
</dbReference>
<name>A0A1F4SN67_UNCSA</name>
<protein>
    <recommendedName>
        <fullName evidence="8">ZIP family metal transporter</fullName>
    </recommendedName>
</protein>
<comment type="subcellular location">
    <subcellularLocation>
        <location evidence="1">Membrane</location>
        <topology evidence="1">Multi-pass membrane protein</topology>
    </subcellularLocation>
</comment>
<feature type="transmembrane region" description="Helical" evidence="5">
    <location>
        <begin position="35"/>
        <end position="55"/>
    </location>
</feature>
<feature type="transmembrane region" description="Helical" evidence="5">
    <location>
        <begin position="223"/>
        <end position="243"/>
    </location>
</feature>
<evidence type="ECO:0000256" key="2">
    <source>
        <dbReference type="ARBA" id="ARBA00022692"/>
    </source>
</evidence>
<dbReference type="GO" id="GO:0016020">
    <property type="term" value="C:membrane"/>
    <property type="evidence" value="ECO:0007669"/>
    <property type="project" value="UniProtKB-SubCell"/>
</dbReference>
<dbReference type="Proteomes" id="UP000178417">
    <property type="component" value="Unassembled WGS sequence"/>
</dbReference>
<reference evidence="6 7" key="1">
    <citation type="journal article" date="2016" name="Nat. Commun.">
        <title>Thousands of microbial genomes shed light on interconnected biogeochemical processes in an aquifer system.</title>
        <authorList>
            <person name="Anantharaman K."/>
            <person name="Brown C.T."/>
            <person name="Hug L.A."/>
            <person name="Sharon I."/>
            <person name="Castelle C.J."/>
            <person name="Probst A.J."/>
            <person name="Thomas B.C."/>
            <person name="Singh A."/>
            <person name="Wilkins M.J."/>
            <person name="Karaoz U."/>
            <person name="Brodie E.L."/>
            <person name="Williams K.H."/>
            <person name="Hubbard S.S."/>
            <person name="Banfield J.F."/>
        </authorList>
    </citation>
    <scope>NUCLEOTIDE SEQUENCE [LARGE SCALE GENOMIC DNA]</scope>
</reference>
<dbReference type="EMBL" id="MEUB01000035">
    <property type="protein sequence ID" value="OGC21839.1"/>
    <property type="molecule type" value="Genomic_DNA"/>
</dbReference>
<dbReference type="PANTHER" id="PTHR16950">
    <property type="entry name" value="ZINC TRANSPORTER SLC39A7 HISTIDINE-RICH MEMBRANE PROTEIN KE4"/>
    <property type="match status" value="1"/>
</dbReference>
<dbReference type="STRING" id="1802579.A2310_00965"/>
<evidence type="ECO:0000256" key="3">
    <source>
        <dbReference type="ARBA" id="ARBA00022989"/>
    </source>
</evidence>
<sequence>MILIWIISSTLIISFLSLVGVFTLAIKEDLLQRMLLLLVGFSAGALAGGAFLHLLPESLEQLKPGETFIYALIGFTLFFLLERLFHWRHCHEGKCDVHAFTYLNLYGDGLHNFIDGLVIAASFIASIPLGIATSMAVASHEIPQEIGDFGVLVYGGFSKYKALFFNLLSALTAVLGGVVGYYLSTTISSLAPMLLPITAGGFIYISASDLIPELHKEKNNFKANFAFLLFVLGLIFMWGMTFLEH</sequence>
<dbReference type="GO" id="GO:0046873">
    <property type="term" value="F:metal ion transmembrane transporter activity"/>
    <property type="evidence" value="ECO:0007669"/>
    <property type="project" value="InterPro"/>
</dbReference>
<dbReference type="AlphaFoldDB" id="A0A1F4SN67"/>
<comment type="caution">
    <text evidence="6">The sequence shown here is derived from an EMBL/GenBank/DDBJ whole genome shotgun (WGS) entry which is preliminary data.</text>
</comment>